<evidence type="ECO:0000259" key="1">
    <source>
        <dbReference type="Pfam" id="PF13679"/>
    </source>
</evidence>
<dbReference type="InterPro" id="IPR052220">
    <property type="entry name" value="METTL25"/>
</dbReference>
<sequence length="580" mass="65473">MADVESQNGIEQIHKLLDELVVTFDQYKHVLRANTVDFFTHNRIELLHKVNPALVNELRKLTQEDLVKVACGKFDYSEKGSYSSLTEISKLSQQASISCESLGRGLCFKNSASYIQACSEHSESNDTVIVKPKEFMNLKKSHEVEEMSHLCSWLCRSLCLDQVIDIGSGKGYLSQYLTLQYGLQVIGIDSSDTNTHGAKERSRKLTRHWKAFLRRAAEEKKKDGTVSTTKQGKLIDKQMLPDSCDNLPSHDPAKVTIEERCKTSVLSSDRNRIELQQESLGISSTDHTDLQTHMAEGYSKNSDKYADVKGHTSSFQPVTAFVSSATDLTHLAGTIADGDMEGNLQQSDPFLLVGLHTCGDLAATITKLFIDCPSAKAMCYVPCCYHFVSEEFEPRESRFWIEPPQPDQWGFPMSCYLKSKMVNIGRDAKMLACLAPERMDANGELPVRSLYFRALLQVLLKEHYRIPTREEVVGKLANKCKDFVEYTRRALTKLGFDPNKLSDEEINQYNLDYSEKIDLLKVFTVARLAFSRMVESLLHIDKVCFLLEQPLVRSAVIVKLFDAVQSPRCYAIVAIKDSPR</sequence>
<reference evidence="2" key="1">
    <citation type="submission" date="2021-10" db="EMBL/GenBank/DDBJ databases">
        <title>Tropical sea cucumber genome reveals ecological adaptation and Cuvierian tubules defense mechanism.</title>
        <authorList>
            <person name="Chen T."/>
        </authorList>
    </citation>
    <scope>NUCLEOTIDE SEQUENCE</scope>
    <source>
        <strain evidence="2">Nanhai2018</strain>
        <tissue evidence="2">Muscle</tissue>
    </source>
</reference>
<evidence type="ECO:0000313" key="2">
    <source>
        <dbReference type="EMBL" id="KAJ8031403.1"/>
    </source>
</evidence>
<dbReference type="GO" id="GO:0032259">
    <property type="term" value="P:methylation"/>
    <property type="evidence" value="ECO:0007669"/>
    <property type="project" value="UniProtKB-KW"/>
</dbReference>
<dbReference type="OrthoDB" id="10258156at2759"/>
<name>A0A9Q1BRK3_HOLLE</name>
<dbReference type="EMBL" id="JAIZAY010000012">
    <property type="protein sequence ID" value="KAJ8031403.1"/>
    <property type="molecule type" value="Genomic_DNA"/>
</dbReference>
<dbReference type="Proteomes" id="UP001152320">
    <property type="component" value="Chromosome 12"/>
</dbReference>
<dbReference type="InterPro" id="IPR029063">
    <property type="entry name" value="SAM-dependent_MTases_sf"/>
</dbReference>
<dbReference type="SUPFAM" id="SSF53335">
    <property type="entry name" value="S-adenosyl-L-methionine-dependent methyltransferases"/>
    <property type="match status" value="1"/>
</dbReference>
<dbReference type="AlphaFoldDB" id="A0A9Q1BRK3"/>
<dbReference type="Gene3D" id="3.40.50.150">
    <property type="entry name" value="Vaccinia Virus protein VP39"/>
    <property type="match status" value="1"/>
</dbReference>
<keyword evidence="2" id="KW-0808">Transferase</keyword>
<keyword evidence="2" id="KW-0489">Methyltransferase</keyword>
<dbReference type="InterPro" id="IPR025714">
    <property type="entry name" value="Methyltranfer_dom"/>
</dbReference>
<dbReference type="GO" id="GO:0008168">
    <property type="term" value="F:methyltransferase activity"/>
    <property type="evidence" value="ECO:0007669"/>
    <property type="project" value="UniProtKB-KW"/>
</dbReference>
<gene>
    <name evidence="2" type="ORF">HOLleu_24583</name>
</gene>
<comment type="caution">
    <text evidence="2">The sequence shown here is derived from an EMBL/GenBank/DDBJ whole genome shotgun (WGS) entry which is preliminary data.</text>
</comment>
<organism evidence="2 3">
    <name type="scientific">Holothuria leucospilota</name>
    <name type="common">Black long sea cucumber</name>
    <name type="synonym">Mertensiothuria leucospilota</name>
    <dbReference type="NCBI Taxonomy" id="206669"/>
    <lineage>
        <taxon>Eukaryota</taxon>
        <taxon>Metazoa</taxon>
        <taxon>Echinodermata</taxon>
        <taxon>Eleutherozoa</taxon>
        <taxon>Echinozoa</taxon>
        <taxon>Holothuroidea</taxon>
        <taxon>Aspidochirotacea</taxon>
        <taxon>Aspidochirotida</taxon>
        <taxon>Holothuriidae</taxon>
        <taxon>Holothuria</taxon>
    </lineage>
</organism>
<proteinExistence type="predicted"/>
<keyword evidence="3" id="KW-1185">Reference proteome</keyword>
<protein>
    <submittedName>
        <fullName evidence="2">Methyltransferase-like protein 25</fullName>
    </submittedName>
</protein>
<dbReference type="PANTHER" id="PTHR12496">
    <property type="entry name" value="CGI-41 METHYLTRANSFERASE"/>
    <property type="match status" value="1"/>
</dbReference>
<dbReference type="CDD" id="cd02440">
    <property type="entry name" value="AdoMet_MTases"/>
    <property type="match status" value="1"/>
</dbReference>
<accession>A0A9Q1BRK3</accession>
<feature type="domain" description="Methyltransferase" evidence="1">
    <location>
        <begin position="139"/>
        <end position="390"/>
    </location>
</feature>
<dbReference type="PANTHER" id="PTHR12496:SF9">
    <property type="entry name" value="METHYLTRANSFERASE-LIKE PROTEIN 25-RELATED"/>
    <property type="match status" value="1"/>
</dbReference>
<evidence type="ECO:0000313" key="3">
    <source>
        <dbReference type="Proteomes" id="UP001152320"/>
    </source>
</evidence>
<dbReference type="Pfam" id="PF13679">
    <property type="entry name" value="Methyltransf_32"/>
    <property type="match status" value="1"/>
</dbReference>